<dbReference type="FunFam" id="3.40.50.300:FF:001498">
    <property type="entry name" value="ATP-dependent DNA helicase"/>
    <property type="match status" value="1"/>
</dbReference>
<sequence>MEDNSELQLAWQFIENTGTHLFLTGKAGTGKTTFLRRLREETPKRMVVLAPTGIAAINAGGVTIHSFFQLSFAPFVPETTFNSAQMHYRFSKEKRNIIRSMDLLVIDEISMVRADLLDAVDAALRRYRDREKPFGGVQLLMIGDLQQLAPVVKDDDWELLRKHYETPYFFASRALKETTYMTIELKKVYRQSDTFFLSLLNKIRENKADDEVLNELNRRYQPGFHPQKEEGYIRLTTHNYQAQQVNDRELASLSGHAYSFRAKVEGNFPEYSYPADEVLTIKDGAQIMFLKNDASSEKRYYNGMIGEVVKVDGKRILVRGKECDNEFDLLQEEWANCKYVLDENTKEITEVIEGVFRQYPIRLAWAITIHKSQGLTFERAIIDARNSFAHGQTYVALSRCKTLEGMVLESPLRRETIISDSVVDDFTREVEQNTPGTVQLHDMQRAYFYDLVSDLFNFYSLEQAYNRLLRLIDEDLYKLFPKQLAEYKALVPHIKERIMDVSLRFRNQYTRLIQEKDDYAIDEELQQRLRSGAVYFKKEIEPVLDLFEKTNMPLDNKELRKQLNERLQALEDALWIKLPLLEYLFKKPFTVTGYLKQKAMVMLDIEGDSSSSGSFSSSSSRSAKAPKEKRERKERIRSSARKVKVDVPTDILHPELYRSLSEWRTAKTREINLPAYVIMQQKALMGIVNLLPDTPQALEAVPYFGVKGVEKYGLEILGIVRNYMKEYQQERPEVKFVTVDNGDKTNEIETARSAEIVVKSTEDTRKEKGEGRTAKKDKEKEKKKDTKEISYEMFCQGFSLEEIAQIRELVPGTIANHLEYYVRLGKIKLEEIVAEDHIQKIRHYLETHEFSGLVAIKAALGDDVSYSDIKLVLAATTPD</sequence>
<dbReference type="Pfam" id="PF00570">
    <property type="entry name" value="HRDC"/>
    <property type="match status" value="1"/>
</dbReference>
<keyword evidence="4" id="KW-0378">Hydrolase</keyword>
<feature type="compositionally biased region" description="Basic and acidic residues" evidence="1">
    <location>
        <begin position="625"/>
        <end position="641"/>
    </location>
</feature>
<dbReference type="GO" id="GO:0000723">
    <property type="term" value="P:telomere maintenance"/>
    <property type="evidence" value="ECO:0007669"/>
    <property type="project" value="InterPro"/>
</dbReference>
<dbReference type="InterPro" id="IPR010997">
    <property type="entry name" value="HRDC-like_sf"/>
</dbReference>
<keyword evidence="2" id="KW-0472">Membrane</keyword>
<dbReference type="AlphaFoldDB" id="A0A1M4SSA3"/>
<evidence type="ECO:0000256" key="2">
    <source>
        <dbReference type="SAM" id="Phobius"/>
    </source>
</evidence>
<keyword evidence="5" id="KW-1185">Reference proteome</keyword>
<dbReference type="PANTHER" id="PTHR47642:SF7">
    <property type="entry name" value="ATP-DEPENDENT DNA HELICASE PIF1"/>
    <property type="match status" value="1"/>
</dbReference>
<feature type="transmembrane region" description="Helical" evidence="2">
    <location>
        <begin position="46"/>
        <end position="68"/>
    </location>
</feature>
<feature type="domain" description="HRDC" evidence="3">
    <location>
        <begin position="650"/>
        <end position="730"/>
    </location>
</feature>
<dbReference type="InterPro" id="IPR010285">
    <property type="entry name" value="DNA_helicase_pif1-like_DEAD"/>
</dbReference>
<keyword evidence="4" id="KW-0067">ATP-binding</keyword>
<dbReference type="OrthoDB" id="9763659at2"/>
<dbReference type="InterPro" id="IPR027417">
    <property type="entry name" value="P-loop_NTPase"/>
</dbReference>
<evidence type="ECO:0000313" key="4">
    <source>
        <dbReference type="EMBL" id="SHE34877.1"/>
    </source>
</evidence>
<dbReference type="CDD" id="cd18809">
    <property type="entry name" value="SF1_C_RecD"/>
    <property type="match status" value="1"/>
</dbReference>
<dbReference type="Proteomes" id="UP000184436">
    <property type="component" value="Unassembled WGS sequence"/>
</dbReference>
<dbReference type="SUPFAM" id="SSF52540">
    <property type="entry name" value="P-loop containing nucleoside triphosphate hydrolases"/>
    <property type="match status" value="2"/>
</dbReference>
<organism evidence="4 5">
    <name type="scientific">Bacteroides faecichinchillae</name>
    <dbReference type="NCBI Taxonomy" id="871325"/>
    <lineage>
        <taxon>Bacteria</taxon>
        <taxon>Pseudomonadati</taxon>
        <taxon>Bacteroidota</taxon>
        <taxon>Bacteroidia</taxon>
        <taxon>Bacteroidales</taxon>
        <taxon>Bacteroidaceae</taxon>
        <taxon>Bacteroides</taxon>
    </lineage>
</organism>
<evidence type="ECO:0000259" key="3">
    <source>
        <dbReference type="PROSITE" id="PS50967"/>
    </source>
</evidence>
<name>A0A1M4SSA3_9BACE</name>
<dbReference type="SMART" id="SM00341">
    <property type="entry name" value="HRDC"/>
    <property type="match status" value="1"/>
</dbReference>
<feature type="compositionally biased region" description="Low complexity" evidence="1">
    <location>
        <begin position="609"/>
        <end position="623"/>
    </location>
</feature>
<dbReference type="GO" id="GO:0000166">
    <property type="term" value="F:nucleotide binding"/>
    <property type="evidence" value="ECO:0007669"/>
    <property type="project" value="InterPro"/>
</dbReference>
<feature type="region of interest" description="Disordered" evidence="1">
    <location>
        <begin position="609"/>
        <end position="641"/>
    </location>
</feature>
<dbReference type="EMBL" id="FQVD01000001">
    <property type="protein sequence ID" value="SHE34877.1"/>
    <property type="molecule type" value="Genomic_DNA"/>
</dbReference>
<evidence type="ECO:0000313" key="5">
    <source>
        <dbReference type="Proteomes" id="UP000184436"/>
    </source>
</evidence>
<dbReference type="RefSeq" id="WP_025073598.1">
    <property type="nucleotide sequence ID" value="NZ_FQVD01000001.1"/>
</dbReference>
<dbReference type="InterPro" id="IPR044876">
    <property type="entry name" value="HRDC_dom_sf"/>
</dbReference>
<evidence type="ECO:0000256" key="1">
    <source>
        <dbReference type="SAM" id="MobiDB-lite"/>
    </source>
</evidence>
<gene>
    <name evidence="4" type="ORF">SAMN05444349_101229</name>
</gene>
<dbReference type="GO" id="GO:0006281">
    <property type="term" value="P:DNA repair"/>
    <property type="evidence" value="ECO:0007669"/>
    <property type="project" value="InterPro"/>
</dbReference>
<dbReference type="InterPro" id="IPR003593">
    <property type="entry name" value="AAA+_ATPase"/>
</dbReference>
<reference evidence="4 5" key="1">
    <citation type="submission" date="2016-11" db="EMBL/GenBank/DDBJ databases">
        <authorList>
            <person name="Jaros S."/>
            <person name="Januszkiewicz K."/>
            <person name="Wedrychowicz H."/>
        </authorList>
    </citation>
    <scope>NUCLEOTIDE SEQUENCE [LARGE SCALE GENOMIC DNA]</scope>
    <source>
        <strain evidence="4 5">DSM 26883</strain>
    </source>
</reference>
<dbReference type="Pfam" id="PF14493">
    <property type="entry name" value="HTH_40"/>
    <property type="match status" value="1"/>
</dbReference>
<dbReference type="InterPro" id="IPR051055">
    <property type="entry name" value="PIF1_helicase"/>
</dbReference>
<keyword evidence="2" id="KW-1133">Transmembrane helix</keyword>
<dbReference type="Gene3D" id="1.10.10.1390">
    <property type="entry name" value="ATP-dependent DNA helicase RecQ"/>
    <property type="match status" value="1"/>
</dbReference>
<dbReference type="Pfam" id="PF05970">
    <property type="entry name" value="PIF1"/>
    <property type="match status" value="1"/>
</dbReference>
<dbReference type="InterPro" id="IPR029491">
    <property type="entry name" value="Helicase_HTH"/>
</dbReference>
<dbReference type="PANTHER" id="PTHR47642">
    <property type="entry name" value="ATP-DEPENDENT DNA HELICASE"/>
    <property type="match status" value="1"/>
</dbReference>
<dbReference type="SMART" id="SM00382">
    <property type="entry name" value="AAA"/>
    <property type="match status" value="1"/>
</dbReference>
<dbReference type="Gene3D" id="3.40.50.300">
    <property type="entry name" value="P-loop containing nucleotide triphosphate hydrolases"/>
    <property type="match status" value="2"/>
</dbReference>
<accession>A0A1M4SSA3</accession>
<dbReference type="GO" id="GO:0003678">
    <property type="term" value="F:DNA helicase activity"/>
    <property type="evidence" value="ECO:0007669"/>
    <property type="project" value="InterPro"/>
</dbReference>
<dbReference type="SUPFAM" id="SSF47819">
    <property type="entry name" value="HRDC-like"/>
    <property type="match status" value="1"/>
</dbReference>
<dbReference type="InterPro" id="IPR002121">
    <property type="entry name" value="HRDC_dom"/>
</dbReference>
<protein>
    <submittedName>
        <fullName evidence="4">Helicase</fullName>
    </submittedName>
</protein>
<dbReference type="Gene3D" id="1.10.150.80">
    <property type="entry name" value="HRDC domain"/>
    <property type="match status" value="1"/>
</dbReference>
<dbReference type="PROSITE" id="PS50967">
    <property type="entry name" value="HRDC"/>
    <property type="match status" value="1"/>
</dbReference>
<proteinExistence type="predicted"/>
<keyword evidence="4" id="KW-0347">Helicase</keyword>
<dbReference type="GO" id="GO:0003676">
    <property type="term" value="F:nucleic acid binding"/>
    <property type="evidence" value="ECO:0007669"/>
    <property type="project" value="InterPro"/>
</dbReference>
<keyword evidence="2" id="KW-0812">Transmembrane</keyword>
<keyword evidence="4" id="KW-0547">Nucleotide-binding</keyword>
<dbReference type="STRING" id="871325.SAMN05444349_101229"/>
<feature type="region of interest" description="Disordered" evidence="1">
    <location>
        <begin position="760"/>
        <end position="782"/>
    </location>
</feature>